<dbReference type="PATRIC" id="fig|1423743.5.peg.2670"/>
<evidence type="ECO:0000313" key="3">
    <source>
        <dbReference type="EMBL" id="KRM13428.1"/>
    </source>
</evidence>
<dbReference type="InterPro" id="IPR001357">
    <property type="entry name" value="BRCT_dom"/>
</dbReference>
<protein>
    <recommendedName>
        <fullName evidence="1">BRCT domain-containing protein</fullName>
    </recommendedName>
</protein>
<dbReference type="OrthoDB" id="2296487at2"/>
<dbReference type="AlphaFoldDB" id="X0PKD2"/>
<dbReference type="InterPro" id="IPR036420">
    <property type="entry name" value="BRCT_dom_sf"/>
</dbReference>
<gene>
    <name evidence="3" type="ORF">FD41_GL002601</name>
    <name evidence="2" type="ORF">JCM14108_2820</name>
</gene>
<dbReference type="Gene3D" id="3.40.50.10190">
    <property type="entry name" value="BRCT domain"/>
    <property type="match status" value="1"/>
</dbReference>
<sequence length="95" mass="10979">MYDLRQKRILFTGELNSLTRKQAQQLARSLGAIPVNNPAKTVDYLIVGNISKSFDQELTTKKLKYAQAHLIPLLNEHTFLTWCASRMTFLRDRIN</sequence>
<evidence type="ECO:0000313" key="4">
    <source>
        <dbReference type="Proteomes" id="UP000019488"/>
    </source>
</evidence>
<dbReference type="EMBL" id="AZFY01000003">
    <property type="protein sequence ID" value="KRM13428.1"/>
    <property type="molecule type" value="Genomic_DNA"/>
</dbReference>
<dbReference type="RefSeq" id="WP_035181028.1">
    <property type="nucleotide sequence ID" value="NZ_AZFY01000003.1"/>
</dbReference>
<keyword evidence="5" id="KW-1185">Reference proteome</keyword>
<dbReference type="CDD" id="cd17748">
    <property type="entry name" value="BRCT_DNA_ligase_like"/>
    <property type="match status" value="1"/>
</dbReference>
<reference evidence="3 5" key="2">
    <citation type="journal article" date="2015" name="Genome Announc.">
        <title>Expanding the biotechnology potential of lactobacilli through comparative genomics of 213 strains and associated genera.</title>
        <authorList>
            <person name="Sun Z."/>
            <person name="Harris H.M."/>
            <person name="McCann A."/>
            <person name="Guo C."/>
            <person name="Argimon S."/>
            <person name="Zhang W."/>
            <person name="Yang X."/>
            <person name="Jeffery I.B."/>
            <person name="Cooney J.C."/>
            <person name="Kagawa T.F."/>
            <person name="Liu W."/>
            <person name="Song Y."/>
            <person name="Salvetti E."/>
            <person name="Wrobel A."/>
            <person name="Rasinkangas P."/>
            <person name="Parkhill J."/>
            <person name="Rea M.C."/>
            <person name="O'Sullivan O."/>
            <person name="Ritari J."/>
            <person name="Douillard F.P."/>
            <person name="Paul Ross R."/>
            <person name="Yang R."/>
            <person name="Briner A.E."/>
            <person name="Felis G.E."/>
            <person name="de Vos W.M."/>
            <person name="Barrangou R."/>
            <person name="Klaenhammer T.R."/>
            <person name="Caufield P.W."/>
            <person name="Cui Y."/>
            <person name="Zhang H."/>
            <person name="O'Toole P.W."/>
        </authorList>
    </citation>
    <scope>NUCLEOTIDE SEQUENCE [LARGE SCALE GENOMIC DNA]</scope>
    <source>
        <strain evidence="3 5">DSM 18382</strain>
    </source>
</reference>
<dbReference type="STRING" id="1423743.FD41_GL002601"/>
<dbReference type="eggNOG" id="COG0272">
    <property type="taxonomic scope" value="Bacteria"/>
</dbReference>
<dbReference type="EMBL" id="BAKI01000045">
    <property type="protein sequence ID" value="GAF37762.1"/>
    <property type="molecule type" value="Genomic_DNA"/>
</dbReference>
<accession>X0PKD2</accession>
<evidence type="ECO:0000313" key="2">
    <source>
        <dbReference type="EMBL" id="GAF37762.1"/>
    </source>
</evidence>
<dbReference type="SUPFAM" id="SSF52113">
    <property type="entry name" value="BRCT domain"/>
    <property type="match status" value="1"/>
</dbReference>
<evidence type="ECO:0000313" key="5">
    <source>
        <dbReference type="Proteomes" id="UP000051966"/>
    </source>
</evidence>
<organism evidence="2 4">
    <name type="scientific">Lentilactobacillus farraginis DSM 18382 = JCM 14108</name>
    <dbReference type="NCBI Taxonomy" id="1423743"/>
    <lineage>
        <taxon>Bacteria</taxon>
        <taxon>Bacillati</taxon>
        <taxon>Bacillota</taxon>
        <taxon>Bacilli</taxon>
        <taxon>Lactobacillales</taxon>
        <taxon>Lactobacillaceae</taxon>
        <taxon>Lentilactobacillus</taxon>
    </lineage>
</organism>
<comment type="caution">
    <text evidence="2">The sequence shown here is derived from an EMBL/GenBank/DDBJ whole genome shotgun (WGS) entry which is preliminary data.</text>
</comment>
<dbReference type="Proteomes" id="UP000019488">
    <property type="component" value="Unassembled WGS sequence"/>
</dbReference>
<proteinExistence type="predicted"/>
<reference evidence="2" key="1">
    <citation type="journal article" date="2014" name="Genome Announc.">
        <title>Draft Genome Sequences of Two Lactobacillus Strains, L. farraginis JCM 14108T and L. composti JCM 14202T, Isolated from Compost of Distilled Shochu Residue.</title>
        <authorList>
            <person name="Yuki M."/>
            <person name="Oshima K."/>
            <person name="Suda W."/>
            <person name="Kitahara M."/>
            <person name="Kitamura K."/>
            <person name="Iida T."/>
            <person name="Hattori M."/>
            <person name="Ohkuma M."/>
        </authorList>
    </citation>
    <scope>NUCLEOTIDE SEQUENCE [LARGE SCALE GENOMIC DNA]</scope>
    <source>
        <strain evidence="2">JCM 14108</strain>
    </source>
</reference>
<feature type="domain" description="BRCT" evidence="1">
    <location>
        <begin position="4"/>
        <end position="78"/>
    </location>
</feature>
<dbReference type="Proteomes" id="UP000051966">
    <property type="component" value="Unassembled WGS sequence"/>
</dbReference>
<evidence type="ECO:0000259" key="1">
    <source>
        <dbReference type="Pfam" id="PF00533"/>
    </source>
</evidence>
<dbReference type="Pfam" id="PF00533">
    <property type="entry name" value="BRCT"/>
    <property type="match status" value="1"/>
</dbReference>
<name>X0PKD2_9LACO</name>